<dbReference type="InterPro" id="IPR050866">
    <property type="entry name" value="CNG_cation_channel"/>
</dbReference>
<keyword evidence="3" id="KW-1185">Reference proteome</keyword>
<dbReference type="PANTHER" id="PTHR45638">
    <property type="entry name" value="CYCLIC NUCLEOTIDE-GATED CATION CHANNEL SUBUNIT A"/>
    <property type="match status" value="1"/>
</dbReference>
<keyword evidence="1" id="KW-0813">Transport</keyword>
<dbReference type="GO" id="GO:0044877">
    <property type="term" value="F:protein-containing complex binding"/>
    <property type="evidence" value="ECO:0007669"/>
    <property type="project" value="TreeGrafter"/>
</dbReference>
<dbReference type="InterPro" id="IPR000595">
    <property type="entry name" value="cNMP-bd_dom"/>
</dbReference>
<protein>
    <submittedName>
        <fullName evidence="4">Cyclic nucleotide-binding domain-containing protein</fullName>
    </submittedName>
</protein>
<feature type="domain" description="Cyclic nucleotide-binding" evidence="2">
    <location>
        <begin position="1"/>
        <end position="70"/>
    </location>
</feature>
<dbReference type="GO" id="GO:0005223">
    <property type="term" value="F:intracellularly cGMP-activated cation channel activity"/>
    <property type="evidence" value="ECO:0007669"/>
    <property type="project" value="TreeGrafter"/>
</dbReference>
<reference evidence="4" key="1">
    <citation type="submission" date="2016-11" db="UniProtKB">
        <authorList>
            <consortium name="WormBaseParasite"/>
        </authorList>
    </citation>
    <scope>IDENTIFICATION</scope>
</reference>
<organism evidence="3 4">
    <name type="scientific">Heterorhabditis bacteriophora</name>
    <name type="common">Entomopathogenic nematode worm</name>
    <dbReference type="NCBI Taxonomy" id="37862"/>
    <lineage>
        <taxon>Eukaryota</taxon>
        <taxon>Metazoa</taxon>
        <taxon>Ecdysozoa</taxon>
        <taxon>Nematoda</taxon>
        <taxon>Chromadorea</taxon>
        <taxon>Rhabditida</taxon>
        <taxon>Rhabditina</taxon>
        <taxon>Rhabditomorpha</taxon>
        <taxon>Strongyloidea</taxon>
        <taxon>Heterorhabditidae</taxon>
        <taxon>Heterorhabditis</taxon>
    </lineage>
</organism>
<dbReference type="GO" id="GO:0005886">
    <property type="term" value="C:plasma membrane"/>
    <property type="evidence" value="ECO:0007669"/>
    <property type="project" value="TreeGrafter"/>
</dbReference>
<dbReference type="Proteomes" id="UP000095283">
    <property type="component" value="Unplaced"/>
</dbReference>
<dbReference type="GO" id="GO:0017071">
    <property type="term" value="C:intracellular cyclic nucleotide activated cation channel complex"/>
    <property type="evidence" value="ECO:0007669"/>
    <property type="project" value="TreeGrafter"/>
</dbReference>
<keyword evidence="1" id="KW-0406">Ion transport</keyword>
<dbReference type="CDD" id="cd00038">
    <property type="entry name" value="CAP_ED"/>
    <property type="match status" value="1"/>
</dbReference>
<dbReference type="SUPFAM" id="SSF51206">
    <property type="entry name" value="cAMP-binding domain-like"/>
    <property type="match status" value="1"/>
</dbReference>
<dbReference type="AlphaFoldDB" id="A0A1I7WUU6"/>
<dbReference type="PANTHER" id="PTHR45638:SF10">
    <property type="entry name" value="CYCLIC NUCLEOTIDE-BINDING DOMAIN-CONTAINING PROTEIN"/>
    <property type="match status" value="1"/>
</dbReference>
<sequence>MFIVKRGTLKVVNDEVSSPSVILKDGATFGELSVIHIAGNQLGDRRAVSLRSEGYSDVYILNQDDVSAILQEYPKDRDMLIANARAMLRSRNLLSEEIREDADEPQNMLSLDEQLLKLKRQINEFDYQLNSMYSSFNEFSTDMKRRVTSLENIYRDHRSQIKQDCFRGLL</sequence>
<accession>A0A1I7WUU6</accession>
<dbReference type="Gene3D" id="2.60.120.10">
    <property type="entry name" value="Jelly Rolls"/>
    <property type="match status" value="1"/>
</dbReference>
<dbReference type="PROSITE" id="PS50042">
    <property type="entry name" value="CNMP_BINDING_3"/>
    <property type="match status" value="1"/>
</dbReference>
<dbReference type="InterPro" id="IPR014710">
    <property type="entry name" value="RmlC-like_jellyroll"/>
</dbReference>
<name>A0A1I7WUU6_HETBA</name>
<dbReference type="InterPro" id="IPR018490">
    <property type="entry name" value="cNMP-bd_dom_sf"/>
</dbReference>
<evidence type="ECO:0000313" key="4">
    <source>
        <dbReference type="WBParaSite" id="Hba_08961"/>
    </source>
</evidence>
<evidence type="ECO:0000313" key="3">
    <source>
        <dbReference type="Proteomes" id="UP000095283"/>
    </source>
</evidence>
<dbReference type="WBParaSite" id="Hba_08961">
    <property type="protein sequence ID" value="Hba_08961"/>
    <property type="gene ID" value="Hba_08961"/>
</dbReference>
<dbReference type="GO" id="GO:0005222">
    <property type="term" value="F:intracellularly cAMP-activated cation channel activity"/>
    <property type="evidence" value="ECO:0007669"/>
    <property type="project" value="TreeGrafter"/>
</dbReference>
<evidence type="ECO:0000256" key="1">
    <source>
        <dbReference type="ARBA" id="ARBA00023286"/>
    </source>
</evidence>
<evidence type="ECO:0000259" key="2">
    <source>
        <dbReference type="PROSITE" id="PS50042"/>
    </source>
</evidence>
<keyword evidence="1" id="KW-0407">Ion channel</keyword>
<dbReference type="GO" id="GO:0030553">
    <property type="term" value="F:cGMP binding"/>
    <property type="evidence" value="ECO:0007669"/>
    <property type="project" value="TreeGrafter"/>
</dbReference>
<keyword evidence="1" id="KW-1071">Ligand-gated ion channel</keyword>
<proteinExistence type="predicted"/>